<proteinExistence type="predicted"/>
<reference evidence="2 3" key="1">
    <citation type="submission" date="2024-05" db="EMBL/GenBank/DDBJ databases">
        <title>The nuclear and mitochondrial genome assemblies of Tetragonisca angustula (Apidae: Meliponini), a tiny yet remarkable pollinator in the Neotropics.</title>
        <authorList>
            <person name="Ferrari R."/>
            <person name="Ricardo P.C."/>
            <person name="Dias F.C."/>
            <person name="Araujo N.S."/>
            <person name="Soares D.O."/>
            <person name="Zhou Q.-S."/>
            <person name="Zhu C.-D."/>
            <person name="Coutinho L."/>
            <person name="Airas M.C."/>
            <person name="Batista T.M."/>
        </authorList>
    </citation>
    <scope>NUCLEOTIDE SEQUENCE [LARGE SCALE GENOMIC DNA]</scope>
    <source>
        <strain evidence="2">ASF017062</strain>
        <tissue evidence="2">Abdomen</tissue>
    </source>
</reference>
<dbReference type="AlphaFoldDB" id="A0AAW0ZHF6"/>
<evidence type="ECO:0000313" key="3">
    <source>
        <dbReference type="Proteomes" id="UP001432146"/>
    </source>
</evidence>
<feature type="compositionally biased region" description="Basic and acidic residues" evidence="1">
    <location>
        <begin position="62"/>
        <end position="93"/>
    </location>
</feature>
<comment type="caution">
    <text evidence="2">The sequence shown here is derived from an EMBL/GenBank/DDBJ whole genome shotgun (WGS) entry which is preliminary data.</text>
</comment>
<dbReference type="Proteomes" id="UP001432146">
    <property type="component" value="Unassembled WGS sequence"/>
</dbReference>
<dbReference type="EMBL" id="JAWNGG020000220">
    <property type="protein sequence ID" value="KAK9296216.1"/>
    <property type="molecule type" value="Genomic_DNA"/>
</dbReference>
<accession>A0AAW0ZHF6</accession>
<evidence type="ECO:0000313" key="2">
    <source>
        <dbReference type="EMBL" id="KAK9296216.1"/>
    </source>
</evidence>
<feature type="compositionally biased region" description="Basic and acidic residues" evidence="1">
    <location>
        <begin position="100"/>
        <end position="115"/>
    </location>
</feature>
<feature type="compositionally biased region" description="Polar residues" evidence="1">
    <location>
        <begin position="124"/>
        <end position="133"/>
    </location>
</feature>
<gene>
    <name evidence="2" type="ORF">QLX08_009714</name>
</gene>
<name>A0AAW0ZHF6_9HYME</name>
<feature type="compositionally biased region" description="Polar residues" evidence="1">
    <location>
        <begin position="20"/>
        <end position="31"/>
    </location>
</feature>
<protein>
    <submittedName>
        <fullName evidence="2">Uncharacterized protein</fullName>
    </submittedName>
</protein>
<sequence length="152" mass="17088">MSSMRMFPARNPHSWHANRSDNGTTNLSGRQSPWAVSSSASIIAPAYPSSHGNFLKNIPSPKGEKSTALETDRGPQRGEGEWRSKRVERAEYRGKRKGRKMDERGEERGQRREVEETVEYTGHIGSNSGSQQPPHRYYRAVGQAVAFTTELE</sequence>
<keyword evidence="3" id="KW-1185">Reference proteome</keyword>
<evidence type="ECO:0000256" key="1">
    <source>
        <dbReference type="SAM" id="MobiDB-lite"/>
    </source>
</evidence>
<organism evidence="2 3">
    <name type="scientific">Tetragonisca angustula</name>
    <dbReference type="NCBI Taxonomy" id="166442"/>
    <lineage>
        <taxon>Eukaryota</taxon>
        <taxon>Metazoa</taxon>
        <taxon>Ecdysozoa</taxon>
        <taxon>Arthropoda</taxon>
        <taxon>Hexapoda</taxon>
        <taxon>Insecta</taxon>
        <taxon>Pterygota</taxon>
        <taxon>Neoptera</taxon>
        <taxon>Endopterygota</taxon>
        <taxon>Hymenoptera</taxon>
        <taxon>Apocrita</taxon>
        <taxon>Aculeata</taxon>
        <taxon>Apoidea</taxon>
        <taxon>Anthophila</taxon>
        <taxon>Apidae</taxon>
        <taxon>Tetragonisca</taxon>
    </lineage>
</organism>
<feature type="region of interest" description="Disordered" evidence="1">
    <location>
        <begin position="1"/>
        <end position="135"/>
    </location>
</feature>
<feature type="compositionally biased region" description="Low complexity" evidence="1">
    <location>
        <begin position="32"/>
        <end position="50"/>
    </location>
</feature>